<feature type="compositionally biased region" description="Polar residues" evidence="1">
    <location>
        <begin position="68"/>
        <end position="77"/>
    </location>
</feature>
<name>A0AAW0BI42_9AGAR</name>
<sequence length="159" mass="17190">MPTKFTKTLASLNTGELLAAMADFAIAVPATYTVPVLKGLVKPHLTVHPELCLDDNYAALFTKKQRTEYIQNNPPDNSSQSSSSREASPWFGIEGPPPEGPAQTPPPPPPPQDLDVERQANLQLLESLPPDQLERALQAIFHPVRLTLLAVYAGAPTCA</sequence>
<organism evidence="2 3">
    <name type="scientific">Favolaschia claudopus</name>
    <dbReference type="NCBI Taxonomy" id="2862362"/>
    <lineage>
        <taxon>Eukaryota</taxon>
        <taxon>Fungi</taxon>
        <taxon>Dikarya</taxon>
        <taxon>Basidiomycota</taxon>
        <taxon>Agaricomycotina</taxon>
        <taxon>Agaricomycetes</taxon>
        <taxon>Agaricomycetidae</taxon>
        <taxon>Agaricales</taxon>
        <taxon>Marasmiineae</taxon>
        <taxon>Mycenaceae</taxon>
        <taxon>Favolaschia</taxon>
    </lineage>
</organism>
<reference evidence="2 3" key="1">
    <citation type="journal article" date="2024" name="J Genomics">
        <title>Draft genome sequencing and assembly of Favolaschia claudopus CIRM-BRFM 2984 isolated from oak limbs.</title>
        <authorList>
            <person name="Navarro D."/>
            <person name="Drula E."/>
            <person name="Chaduli D."/>
            <person name="Cazenave R."/>
            <person name="Ahrendt S."/>
            <person name="Wang J."/>
            <person name="Lipzen A."/>
            <person name="Daum C."/>
            <person name="Barry K."/>
            <person name="Grigoriev I.V."/>
            <person name="Favel A."/>
            <person name="Rosso M.N."/>
            <person name="Martin F."/>
        </authorList>
    </citation>
    <scope>NUCLEOTIDE SEQUENCE [LARGE SCALE GENOMIC DNA]</scope>
    <source>
        <strain evidence="2 3">CIRM-BRFM 2984</strain>
    </source>
</reference>
<feature type="compositionally biased region" description="Pro residues" evidence="1">
    <location>
        <begin position="95"/>
        <end position="112"/>
    </location>
</feature>
<proteinExistence type="predicted"/>
<evidence type="ECO:0000313" key="2">
    <source>
        <dbReference type="EMBL" id="KAK7025715.1"/>
    </source>
</evidence>
<keyword evidence="3" id="KW-1185">Reference proteome</keyword>
<gene>
    <name evidence="2" type="ORF">R3P38DRAFT_2778516</name>
</gene>
<dbReference type="EMBL" id="JAWWNJ010000033">
    <property type="protein sequence ID" value="KAK7025715.1"/>
    <property type="molecule type" value="Genomic_DNA"/>
</dbReference>
<comment type="caution">
    <text evidence="2">The sequence shown here is derived from an EMBL/GenBank/DDBJ whole genome shotgun (WGS) entry which is preliminary data.</text>
</comment>
<feature type="region of interest" description="Disordered" evidence="1">
    <location>
        <begin position="68"/>
        <end position="118"/>
    </location>
</feature>
<dbReference type="AlphaFoldDB" id="A0AAW0BI42"/>
<dbReference type="Proteomes" id="UP001362999">
    <property type="component" value="Unassembled WGS sequence"/>
</dbReference>
<protein>
    <submittedName>
        <fullName evidence="2">Uncharacterized protein</fullName>
    </submittedName>
</protein>
<evidence type="ECO:0000313" key="3">
    <source>
        <dbReference type="Proteomes" id="UP001362999"/>
    </source>
</evidence>
<evidence type="ECO:0000256" key="1">
    <source>
        <dbReference type="SAM" id="MobiDB-lite"/>
    </source>
</evidence>
<accession>A0AAW0BI42</accession>